<dbReference type="SUPFAM" id="SSF51735">
    <property type="entry name" value="NAD(P)-binding Rossmann-fold domains"/>
    <property type="match status" value="1"/>
</dbReference>
<comment type="caution">
    <text evidence="5">The sequence shown here is derived from an EMBL/GenBank/DDBJ whole genome shotgun (WGS) entry which is preliminary data.</text>
</comment>
<comment type="similarity">
    <text evidence="1 3">Belongs to the short-chain dehydrogenases/reductases (SDR) family.</text>
</comment>
<evidence type="ECO:0000256" key="3">
    <source>
        <dbReference type="RuleBase" id="RU000363"/>
    </source>
</evidence>
<dbReference type="Gene3D" id="3.40.50.720">
    <property type="entry name" value="NAD(P)-binding Rossmann-like Domain"/>
    <property type="match status" value="1"/>
</dbReference>
<dbReference type="EMBL" id="QXUF01000025">
    <property type="protein sequence ID" value="RIN01615.1"/>
    <property type="molecule type" value="Genomic_DNA"/>
</dbReference>
<proteinExistence type="inferred from homology"/>
<dbReference type="InterPro" id="IPR057326">
    <property type="entry name" value="KR_dom"/>
</dbReference>
<dbReference type="InterPro" id="IPR036291">
    <property type="entry name" value="NAD(P)-bd_dom_sf"/>
</dbReference>
<dbReference type="PROSITE" id="PS00061">
    <property type="entry name" value="ADH_SHORT"/>
    <property type="match status" value="1"/>
</dbReference>
<dbReference type="InterPro" id="IPR002347">
    <property type="entry name" value="SDR_fam"/>
</dbReference>
<dbReference type="SMART" id="SM00822">
    <property type="entry name" value="PKS_KR"/>
    <property type="match status" value="1"/>
</dbReference>
<evidence type="ECO:0000313" key="6">
    <source>
        <dbReference type="Proteomes" id="UP000286317"/>
    </source>
</evidence>
<reference evidence="5 6" key="1">
    <citation type="journal article" date="2016" name="Front. Microbiol.">
        <title>Comprehensive Phylogenetic Analysis of Bovine Non-aureus Staphylococci Species Based on Whole-Genome Sequencing.</title>
        <authorList>
            <person name="Naushad S."/>
            <person name="Barkema H.W."/>
            <person name="Luby C."/>
            <person name="Condas L.A."/>
            <person name="Nobrega D.B."/>
            <person name="Carson D.A."/>
            <person name="De Buck J."/>
        </authorList>
    </citation>
    <scope>NUCLEOTIDE SEQUENCE [LARGE SCALE GENOMIC DNA]</scope>
    <source>
        <strain evidence="5 6">SNUC 4554</strain>
    </source>
</reference>
<evidence type="ECO:0000313" key="5">
    <source>
        <dbReference type="EMBL" id="RIN01615.1"/>
    </source>
</evidence>
<name>A0A418IGT4_9STAP</name>
<keyword evidence="6" id="KW-1185">Reference proteome</keyword>
<dbReference type="PANTHER" id="PTHR43115:SF4">
    <property type="entry name" value="DEHYDROGENASE_REDUCTASE SDR FAMILY MEMBER 11"/>
    <property type="match status" value="1"/>
</dbReference>
<dbReference type="PRINTS" id="PR00081">
    <property type="entry name" value="GDHRDH"/>
</dbReference>
<dbReference type="RefSeq" id="WP_107524065.1">
    <property type="nucleotide sequence ID" value="NZ_JBOIQQ010000011.1"/>
</dbReference>
<dbReference type="InterPro" id="IPR020904">
    <property type="entry name" value="Sc_DH/Rdtase_CS"/>
</dbReference>
<keyword evidence="2" id="KW-0560">Oxidoreductase</keyword>
<evidence type="ECO:0000256" key="2">
    <source>
        <dbReference type="ARBA" id="ARBA00023002"/>
    </source>
</evidence>
<dbReference type="Proteomes" id="UP000286317">
    <property type="component" value="Unassembled WGS sequence"/>
</dbReference>
<organism evidence="5 6">
    <name type="scientific">Staphylococcus shinii</name>
    <dbReference type="NCBI Taxonomy" id="2912228"/>
    <lineage>
        <taxon>Bacteria</taxon>
        <taxon>Bacillati</taxon>
        <taxon>Bacillota</taxon>
        <taxon>Bacilli</taxon>
        <taxon>Bacillales</taxon>
        <taxon>Staphylococcaceae</taxon>
        <taxon>Staphylococcus</taxon>
    </lineage>
</organism>
<dbReference type="PIRSF" id="PIRSF000126">
    <property type="entry name" value="11-beta-HSD1"/>
    <property type="match status" value="1"/>
</dbReference>
<dbReference type="PRINTS" id="PR00080">
    <property type="entry name" value="SDRFAMILY"/>
</dbReference>
<dbReference type="Pfam" id="PF00106">
    <property type="entry name" value="adh_short"/>
    <property type="match status" value="1"/>
</dbReference>
<gene>
    <name evidence="5" type="ORF">BU112_05205</name>
</gene>
<evidence type="ECO:0000256" key="1">
    <source>
        <dbReference type="ARBA" id="ARBA00006484"/>
    </source>
</evidence>
<feature type="domain" description="Ketoreductase" evidence="4">
    <location>
        <begin position="7"/>
        <end position="174"/>
    </location>
</feature>
<accession>A0A418IGT4</accession>
<dbReference type="GO" id="GO:0016616">
    <property type="term" value="F:oxidoreductase activity, acting on the CH-OH group of donors, NAD or NADP as acceptor"/>
    <property type="evidence" value="ECO:0007669"/>
    <property type="project" value="UniProtKB-ARBA"/>
</dbReference>
<sequence length="248" mass="26834">MNNIKDKVILITGASSGIGKATATSLAQQGAKLVLAARNNEKLKEISKELSQDSNEVKYKQTDVTNVKEVNELAQFAIDNYGRIDVLINNAGVMPLSLMHNKKIDEWNSMIDVNIKGVLNGIYSVISGMRNQNSGHIINISSVAGHLVTPGSAVYSGTKFAVRAITEGLRMEESSQNSNIRATIICPGATNTNLTQTITDSDVEGNVSSVYETTIEPNDMARAIVFAINEPSNVAVNELIVRPTNQEW</sequence>
<evidence type="ECO:0000259" key="4">
    <source>
        <dbReference type="SMART" id="SM00822"/>
    </source>
</evidence>
<protein>
    <submittedName>
        <fullName evidence="5">SDR family oxidoreductase</fullName>
    </submittedName>
</protein>
<dbReference type="FunFam" id="3.40.50.720:FF:000047">
    <property type="entry name" value="NADP-dependent L-serine/L-allo-threonine dehydrogenase"/>
    <property type="match status" value="1"/>
</dbReference>
<dbReference type="PANTHER" id="PTHR43115">
    <property type="entry name" value="DEHYDROGENASE/REDUCTASE SDR FAMILY MEMBER 11"/>
    <property type="match status" value="1"/>
</dbReference>
<dbReference type="AlphaFoldDB" id="A0A418IGT4"/>
<dbReference type="OrthoDB" id="9775296at2"/>